<evidence type="ECO:0000256" key="1">
    <source>
        <dbReference type="SAM" id="Coils"/>
    </source>
</evidence>
<keyword evidence="1" id="KW-0175">Coiled coil</keyword>
<accession>A0AA35W215</accession>
<protein>
    <submittedName>
        <fullName evidence="2">Uncharacterized protein</fullName>
    </submittedName>
</protein>
<dbReference type="Proteomes" id="UP001174909">
    <property type="component" value="Unassembled WGS sequence"/>
</dbReference>
<comment type="caution">
    <text evidence="2">The sequence shown here is derived from an EMBL/GenBank/DDBJ whole genome shotgun (WGS) entry which is preliminary data.</text>
</comment>
<name>A0AA35W215_GEOBA</name>
<feature type="coiled-coil region" evidence="1">
    <location>
        <begin position="3"/>
        <end position="33"/>
    </location>
</feature>
<gene>
    <name evidence="2" type="ORF">GBAR_LOCUS1887</name>
</gene>
<evidence type="ECO:0000313" key="2">
    <source>
        <dbReference type="EMBL" id="CAI7996514.1"/>
    </source>
</evidence>
<dbReference type="AlphaFoldDB" id="A0AA35W215"/>
<sequence length="72" mass="7913">MAIVLMEEVLMGLEDAKDSLEQAVLTLEGMTEDMHPDMADLKEVIEQTLVLPLQSRAAVLDTLLEEVADTIS</sequence>
<reference evidence="2" key="1">
    <citation type="submission" date="2023-03" db="EMBL/GenBank/DDBJ databases">
        <authorList>
            <person name="Steffen K."/>
            <person name="Cardenas P."/>
        </authorList>
    </citation>
    <scope>NUCLEOTIDE SEQUENCE</scope>
</reference>
<keyword evidence="3" id="KW-1185">Reference proteome</keyword>
<evidence type="ECO:0000313" key="3">
    <source>
        <dbReference type="Proteomes" id="UP001174909"/>
    </source>
</evidence>
<organism evidence="2 3">
    <name type="scientific">Geodia barretti</name>
    <name type="common">Barrett's horny sponge</name>
    <dbReference type="NCBI Taxonomy" id="519541"/>
    <lineage>
        <taxon>Eukaryota</taxon>
        <taxon>Metazoa</taxon>
        <taxon>Porifera</taxon>
        <taxon>Demospongiae</taxon>
        <taxon>Heteroscleromorpha</taxon>
        <taxon>Tetractinellida</taxon>
        <taxon>Astrophorina</taxon>
        <taxon>Geodiidae</taxon>
        <taxon>Geodia</taxon>
    </lineage>
</organism>
<proteinExistence type="predicted"/>
<dbReference type="EMBL" id="CASHTH010000270">
    <property type="protein sequence ID" value="CAI7996514.1"/>
    <property type="molecule type" value="Genomic_DNA"/>
</dbReference>